<feature type="region of interest" description="Disordered" evidence="1">
    <location>
        <begin position="555"/>
        <end position="585"/>
    </location>
</feature>
<protein>
    <submittedName>
        <fullName evidence="3">33711_t:CDS:1</fullName>
    </submittedName>
</protein>
<feature type="domain" description="DUF659" evidence="2">
    <location>
        <begin position="152"/>
        <end position="300"/>
    </location>
</feature>
<evidence type="ECO:0000313" key="3">
    <source>
        <dbReference type="EMBL" id="CAG8500028.1"/>
    </source>
</evidence>
<organism evidence="3 4">
    <name type="scientific">Gigaspora margarita</name>
    <dbReference type="NCBI Taxonomy" id="4874"/>
    <lineage>
        <taxon>Eukaryota</taxon>
        <taxon>Fungi</taxon>
        <taxon>Fungi incertae sedis</taxon>
        <taxon>Mucoromycota</taxon>
        <taxon>Glomeromycotina</taxon>
        <taxon>Glomeromycetes</taxon>
        <taxon>Diversisporales</taxon>
        <taxon>Gigasporaceae</taxon>
        <taxon>Gigaspora</taxon>
    </lineage>
</organism>
<dbReference type="PANTHER" id="PTHR46169:SF29">
    <property type="entry name" value="DNA REPLICATION-RELATED ELEMENT FACTOR, ISOFORM A"/>
    <property type="match status" value="1"/>
</dbReference>
<dbReference type="InterPro" id="IPR007021">
    <property type="entry name" value="DUF659"/>
</dbReference>
<proteinExistence type="predicted"/>
<dbReference type="InterPro" id="IPR012337">
    <property type="entry name" value="RNaseH-like_sf"/>
</dbReference>
<gene>
    <name evidence="3" type="ORF">GMARGA_LOCUS2153</name>
</gene>
<accession>A0ABM8W1E6</accession>
<name>A0ABM8W1E6_GIGMA</name>
<dbReference type="PANTHER" id="PTHR46169">
    <property type="entry name" value="DNA REPLICATION-RELATED ELEMENT FACTOR, ISOFORM A"/>
    <property type="match status" value="1"/>
</dbReference>
<dbReference type="Proteomes" id="UP000789901">
    <property type="component" value="Unassembled WGS sequence"/>
</dbReference>
<evidence type="ECO:0000259" key="2">
    <source>
        <dbReference type="Pfam" id="PF04937"/>
    </source>
</evidence>
<sequence>MHEREQEITSLTTTLTTKLIKIRLNVPFEIPNYNITENLNTSNQIETSSINQIDIQISKGHWSATCNGCNEFWYKGSSAVLEDHLDNLYKKVPPDLQISDFIESTKLTPERIKDISRALLKAFIVCEIPFHIIENPFFIELLKTLRSAYELPSKDVFSSRYLAQETAFVYQATIKQLNDSENLTIACDGWSNPSNESIWNFIIYTPGRNQYLCSLQNLSNERHMQELLADEIINILEKISPEKFSAIVTDSGANVKAACHIVTKQYSNILNIRCISYAINLISKDISRTSFTDHMLKRCKTLVRSTLKTLAEENLIEGGGLKQWVDTHWHTMYDYCSLADCFISLVRLGAAIKRLPENDYHNFRQQAIAIFNRRFAEFDDDAYILCFYLHPGYTIWAQGTFRHILLAADNFYTKMNKIPKERKMLMAQMRNHICQLANKLFSITPHAAGCKRIWSTLGWYYGKCRTWLSLGKIENIQKLSAFYLANSKKELPHFSANKGVEDLYEALSNVNLIQDIELLEEELLTVEELLNLDTPDFTNDLGEVILDTGFKSSEKKNGNVQNHNTKNDTYEENWDPEKEINEMLD</sequence>
<keyword evidence="4" id="KW-1185">Reference proteome</keyword>
<comment type="caution">
    <text evidence="3">The sequence shown here is derived from an EMBL/GenBank/DDBJ whole genome shotgun (WGS) entry which is preliminary data.</text>
</comment>
<dbReference type="EMBL" id="CAJVQB010000646">
    <property type="protein sequence ID" value="CAG8500028.1"/>
    <property type="molecule type" value="Genomic_DNA"/>
</dbReference>
<feature type="compositionally biased region" description="Basic and acidic residues" evidence="1">
    <location>
        <begin position="565"/>
        <end position="585"/>
    </location>
</feature>
<evidence type="ECO:0000313" key="4">
    <source>
        <dbReference type="Proteomes" id="UP000789901"/>
    </source>
</evidence>
<dbReference type="Pfam" id="PF04937">
    <property type="entry name" value="DUF659"/>
    <property type="match status" value="1"/>
</dbReference>
<dbReference type="SUPFAM" id="SSF53098">
    <property type="entry name" value="Ribonuclease H-like"/>
    <property type="match status" value="1"/>
</dbReference>
<dbReference type="InterPro" id="IPR052717">
    <property type="entry name" value="Vacuolar_transposase_reg"/>
</dbReference>
<evidence type="ECO:0000256" key="1">
    <source>
        <dbReference type="SAM" id="MobiDB-lite"/>
    </source>
</evidence>
<reference evidence="3 4" key="1">
    <citation type="submission" date="2021-06" db="EMBL/GenBank/DDBJ databases">
        <authorList>
            <person name="Kallberg Y."/>
            <person name="Tangrot J."/>
            <person name="Rosling A."/>
        </authorList>
    </citation>
    <scope>NUCLEOTIDE SEQUENCE [LARGE SCALE GENOMIC DNA]</scope>
    <source>
        <strain evidence="3 4">120-4 pot B 10/14</strain>
    </source>
</reference>